<evidence type="ECO:0000313" key="4">
    <source>
        <dbReference type="EMBL" id="QAV18418.1"/>
    </source>
</evidence>
<proteinExistence type="predicted"/>
<keyword evidence="6" id="KW-1185">Reference proteome</keyword>
<reference evidence="3 6" key="2">
    <citation type="submission" date="2022-05" db="EMBL/GenBank/DDBJ databases">
        <title>Genome Sequencing of Bee-Associated Microbes.</title>
        <authorList>
            <person name="Dunlap C."/>
        </authorList>
    </citation>
    <scope>NUCLEOTIDE SEQUENCE [LARGE SCALE GENOMIC DNA]</scope>
    <source>
        <strain evidence="3 6">NRRL B-23120</strain>
    </source>
</reference>
<dbReference type="AlphaFoldDB" id="A0A410WVI0"/>
<feature type="chain" id="PRO_5019322255" evidence="1">
    <location>
        <begin position="34"/>
        <end position="916"/>
    </location>
</feature>
<evidence type="ECO:0000256" key="1">
    <source>
        <dbReference type="SAM" id="SignalP"/>
    </source>
</evidence>
<protein>
    <submittedName>
        <fullName evidence="3">Discoidin domain-containing protein</fullName>
    </submittedName>
</protein>
<evidence type="ECO:0000313" key="6">
    <source>
        <dbReference type="Proteomes" id="UP001527202"/>
    </source>
</evidence>
<dbReference type="Proteomes" id="UP000288943">
    <property type="component" value="Chromosome"/>
</dbReference>
<sequence length="916" mass="98289">MKAFSVKSKKLLVVLTAALVLPQPLLMPPGARAQEQRAVQTAMAAADQAADRTAWASSEVSGREASKAIDGDAATYWQPSSADREDMNVWLAVDLGQNTPVNKAVFSLNRADNLASYAIQYSSDGATWSTAYSRNQSLSKDESAFFEEVTARYFRLNLTLGKNLNVNVFEFQLTKDVNSENPVPSDLKRIYFANDDGQEVPLNGELTLQKNAVKTLNVKGVTSSGSIVSLPGTAVSWISAAKSIEISSAGAVKALKTGASMVNAEATVNGRKIKSPDFWIVVEDPAEFKGEAFIAGTSLSHPTLRTEIGQPAILKAGDALPAIAVRANTALTLSGEVRRNGNPAPGITLPVTAFDKGQRKTVQLAGPSTAPGLYEIRLTFSSPGRPDYHDTFSFTVPDKAKAAGTQSSIAYLNEDDRMTYVPDFKGNRILDFSGSGYKGGGVPIPNVQAKAVVSPGAGDDTRRIQDAIDSVSQMPLGPDGFRGAVLLTKGQFEVSGTLKITAGGVVLRGEGQDAGGTVILGTGTTARNLVEIGGTSGVVTDSASKTAITDLYVPSGASSFHVADASAYKAGDKVIVRRIGNDRFIHEIGMDHIYMRPGQGGTQQWGAFNLDFDRTILKVEGSRITLDVPLANSIDLKWGGGELYKYSDAGRIEQVGVENMRVDSEFDKSVIDTVMDNEKTDPYYADEKHAERFVVFNSVKNGWLREVTTTHLSYSTALVSRQAKWITVQDTTTLDMVSIITGGRRYAIHFQGQQSLAQRNHVETSRHAFVVDSRVQGPNVFLDGTTDKNFNTSEPHHKWSVGGLYDNIQAPISIRDRAWLGSGHGWAGANYVTWNTEGALTSQQPPTAQNYAIGHVGTVVPGLVPSTYDPRPRSEAFWESTGALDAGQPVQAAASGEKRPACAAKYFPASARVRFA</sequence>
<dbReference type="EMBL" id="CP026520">
    <property type="protein sequence ID" value="QAV18418.1"/>
    <property type="molecule type" value="Genomic_DNA"/>
</dbReference>
<feature type="signal peptide" evidence="1">
    <location>
        <begin position="1"/>
        <end position="33"/>
    </location>
</feature>
<dbReference type="InterPro" id="IPR008979">
    <property type="entry name" value="Galactose-bd-like_sf"/>
</dbReference>
<dbReference type="Pfam" id="PF00754">
    <property type="entry name" value="F5_F8_type_C"/>
    <property type="match status" value="1"/>
</dbReference>
<dbReference type="SUPFAM" id="SSF49785">
    <property type="entry name" value="Galactose-binding domain-like"/>
    <property type="match status" value="1"/>
</dbReference>
<dbReference type="GeneID" id="95375597"/>
<dbReference type="RefSeq" id="WP_129112475.1">
    <property type="nucleotide sequence ID" value="NZ_CP026520.1"/>
</dbReference>
<reference evidence="4 5" key="1">
    <citation type="submission" date="2018-01" db="EMBL/GenBank/DDBJ databases">
        <title>The whole genome sequencing and assembly of Paenibacillus chitinolyticus KCCM 41400 strain.</title>
        <authorList>
            <person name="Kim J.-Y."/>
            <person name="Park M.-K."/>
            <person name="Lee Y.-J."/>
            <person name="Yi H."/>
            <person name="Bahn Y.-S."/>
            <person name="Kim J.F."/>
            <person name="Lee D.-W."/>
        </authorList>
    </citation>
    <scope>NUCLEOTIDE SEQUENCE [LARGE SCALE GENOMIC DNA]</scope>
    <source>
        <strain evidence="4 5">KCCM 41400</strain>
    </source>
</reference>
<dbReference type="KEGG" id="pchi:PC41400_12330"/>
<dbReference type="InterPro" id="IPR011050">
    <property type="entry name" value="Pectin_lyase_fold/virulence"/>
</dbReference>
<dbReference type="OrthoDB" id="5488826at2"/>
<dbReference type="EMBL" id="JAMDMJ010000001">
    <property type="protein sequence ID" value="MCY9594330.1"/>
    <property type="molecule type" value="Genomic_DNA"/>
</dbReference>
<dbReference type="InterPro" id="IPR000421">
    <property type="entry name" value="FA58C"/>
</dbReference>
<name>A0A410WVI0_9BACL</name>
<feature type="domain" description="F5/8 type C" evidence="2">
    <location>
        <begin position="38"/>
        <end position="176"/>
    </location>
</feature>
<dbReference type="Proteomes" id="UP001527202">
    <property type="component" value="Unassembled WGS sequence"/>
</dbReference>
<dbReference type="SUPFAM" id="SSF51126">
    <property type="entry name" value="Pectin lyase-like"/>
    <property type="match status" value="1"/>
</dbReference>
<evidence type="ECO:0000259" key="2">
    <source>
        <dbReference type="PROSITE" id="PS50022"/>
    </source>
</evidence>
<evidence type="ECO:0000313" key="5">
    <source>
        <dbReference type="Proteomes" id="UP000288943"/>
    </source>
</evidence>
<dbReference type="Gene3D" id="2.60.120.260">
    <property type="entry name" value="Galactose-binding domain-like"/>
    <property type="match status" value="1"/>
</dbReference>
<accession>A0A410WVI0</accession>
<organism evidence="4 5">
    <name type="scientific">Paenibacillus chitinolyticus</name>
    <dbReference type="NCBI Taxonomy" id="79263"/>
    <lineage>
        <taxon>Bacteria</taxon>
        <taxon>Bacillati</taxon>
        <taxon>Bacillota</taxon>
        <taxon>Bacilli</taxon>
        <taxon>Bacillales</taxon>
        <taxon>Paenibacillaceae</taxon>
        <taxon>Paenibacillus</taxon>
    </lineage>
</organism>
<dbReference type="InterPro" id="IPR012334">
    <property type="entry name" value="Pectin_lyas_fold"/>
</dbReference>
<gene>
    <name evidence="3" type="ORF">M5X16_00870</name>
    <name evidence="4" type="ORF">PC41400_12330</name>
</gene>
<dbReference type="Gene3D" id="2.160.20.10">
    <property type="entry name" value="Single-stranded right-handed beta-helix, Pectin lyase-like"/>
    <property type="match status" value="1"/>
</dbReference>
<dbReference type="PROSITE" id="PS50022">
    <property type="entry name" value="FA58C_3"/>
    <property type="match status" value="1"/>
</dbReference>
<evidence type="ECO:0000313" key="3">
    <source>
        <dbReference type="EMBL" id="MCY9594330.1"/>
    </source>
</evidence>
<keyword evidence="1" id="KW-0732">Signal</keyword>